<evidence type="ECO:0000313" key="1">
    <source>
        <dbReference type="EMBL" id="CAL8140968.1"/>
    </source>
</evidence>
<name>A0ABP1S0V5_9HEXA</name>
<accession>A0ABP1S0V5</accession>
<proteinExistence type="predicted"/>
<dbReference type="Proteomes" id="UP001642540">
    <property type="component" value="Unassembled WGS sequence"/>
</dbReference>
<sequence>MAKCFDYNNQTGRFKPGNWVGSLSYCKCGMSFNGAINTYPKPGSDCTGAMKSYGVFHLIKDKSTARQLRGRQRLDIAAELRARNAKTMCLNNLLHLPALRNLHNNHHQKSENVLRKIRSQQTSKMRQHLDADKEVIYLKEMFEKEDTSKGHLLGFIHNSNTSPNELAIRMHLANSLKLHKDQVSRGNLTTVHIDLTGGVCSNRTSRQILRYVAHAVTDVNGTKISYPLAECLTECHSQLGVSRFLENTRLDMKKLGYRNTMNALCKHCCL</sequence>
<keyword evidence="2" id="KW-1185">Reference proteome</keyword>
<protein>
    <submittedName>
        <fullName evidence="1">Uncharacterized protein</fullName>
    </submittedName>
</protein>
<organism evidence="1 2">
    <name type="scientific">Orchesella dallaii</name>
    <dbReference type="NCBI Taxonomy" id="48710"/>
    <lineage>
        <taxon>Eukaryota</taxon>
        <taxon>Metazoa</taxon>
        <taxon>Ecdysozoa</taxon>
        <taxon>Arthropoda</taxon>
        <taxon>Hexapoda</taxon>
        <taxon>Collembola</taxon>
        <taxon>Entomobryomorpha</taxon>
        <taxon>Entomobryoidea</taxon>
        <taxon>Orchesellidae</taxon>
        <taxon>Orchesellinae</taxon>
        <taxon>Orchesella</taxon>
    </lineage>
</organism>
<evidence type="ECO:0000313" key="2">
    <source>
        <dbReference type="Proteomes" id="UP001642540"/>
    </source>
</evidence>
<dbReference type="EMBL" id="CAXLJM020000143">
    <property type="protein sequence ID" value="CAL8140968.1"/>
    <property type="molecule type" value="Genomic_DNA"/>
</dbReference>
<comment type="caution">
    <text evidence="1">The sequence shown here is derived from an EMBL/GenBank/DDBJ whole genome shotgun (WGS) entry which is preliminary data.</text>
</comment>
<reference evidence="1 2" key="1">
    <citation type="submission" date="2024-08" db="EMBL/GenBank/DDBJ databases">
        <authorList>
            <person name="Cucini C."/>
            <person name="Frati F."/>
        </authorList>
    </citation>
    <scope>NUCLEOTIDE SEQUENCE [LARGE SCALE GENOMIC DNA]</scope>
</reference>
<gene>
    <name evidence="1" type="ORF">ODALV1_LOCUS28510</name>
</gene>